<dbReference type="Gene3D" id="1.10.357.10">
    <property type="entry name" value="Tetracycline Repressor, domain 2"/>
    <property type="match status" value="1"/>
</dbReference>
<feature type="domain" description="HTH tetR-type" evidence="3">
    <location>
        <begin position="8"/>
        <end position="68"/>
    </location>
</feature>
<dbReference type="Pfam" id="PF00440">
    <property type="entry name" value="TetR_N"/>
    <property type="match status" value="1"/>
</dbReference>
<dbReference type="InterPro" id="IPR050109">
    <property type="entry name" value="HTH-type_TetR-like_transc_reg"/>
</dbReference>
<dbReference type="PANTHER" id="PTHR30055:SF181">
    <property type="entry name" value="BLR6905 PROTEIN"/>
    <property type="match status" value="1"/>
</dbReference>
<dbReference type="PROSITE" id="PS50977">
    <property type="entry name" value="HTH_TETR_2"/>
    <property type="match status" value="1"/>
</dbReference>
<protein>
    <submittedName>
        <fullName evidence="4">TetR family transcriptional regulator</fullName>
    </submittedName>
</protein>
<dbReference type="SUPFAM" id="SSF46689">
    <property type="entry name" value="Homeodomain-like"/>
    <property type="match status" value="1"/>
</dbReference>
<feature type="DNA-binding region" description="H-T-H motif" evidence="2">
    <location>
        <begin position="31"/>
        <end position="50"/>
    </location>
</feature>
<organism evidence="4 5">
    <name type="scientific">Oerskovia rustica</name>
    <dbReference type="NCBI Taxonomy" id="2762237"/>
    <lineage>
        <taxon>Bacteria</taxon>
        <taxon>Bacillati</taxon>
        <taxon>Actinomycetota</taxon>
        <taxon>Actinomycetes</taxon>
        <taxon>Micrococcales</taxon>
        <taxon>Cellulomonadaceae</taxon>
        <taxon>Oerskovia</taxon>
    </lineage>
</organism>
<dbReference type="EMBL" id="JACSQQ010000003">
    <property type="protein sequence ID" value="MBD7949299.1"/>
    <property type="molecule type" value="Genomic_DNA"/>
</dbReference>
<evidence type="ECO:0000256" key="2">
    <source>
        <dbReference type="PROSITE-ProRule" id="PRU00335"/>
    </source>
</evidence>
<keyword evidence="1 2" id="KW-0238">DNA-binding</keyword>
<dbReference type="PANTHER" id="PTHR30055">
    <property type="entry name" value="HTH-TYPE TRANSCRIPTIONAL REGULATOR RUTR"/>
    <property type="match status" value="1"/>
</dbReference>
<dbReference type="RefSeq" id="WP_138826837.1">
    <property type="nucleotide sequence ID" value="NZ_JACSQQ010000003.1"/>
</dbReference>
<evidence type="ECO:0000313" key="5">
    <source>
        <dbReference type="Proteomes" id="UP000641803"/>
    </source>
</evidence>
<evidence type="ECO:0000259" key="3">
    <source>
        <dbReference type="PROSITE" id="PS50977"/>
    </source>
</evidence>
<comment type="caution">
    <text evidence="4">The sequence shown here is derived from an EMBL/GenBank/DDBJ whole genome shotgun (WGS) entry which is preliminary data.</text>
</comment>
<keyword evidence="5" id="KW-1185">Reference proteome</keyword>
<gene>
    <name evidence="4" type="ORF">H9652_02605</name>
</gene>
<evidence type="ECO:0000256" key="1">
    <source>
        <dbReference type="ARBA" id="ARBA00023125"/>
    </source>
</evidence>
<proteinExistence type="predicted"/>
<name>A0ABR8RNC6_9CELL</name>
<sequence>MGSYLARDARRRTILDAAVVVLGRDGIAAVTARSVAAELGGSQGQIHHHFGSTTQLVAEAWLLYTRTEVEQFEAEAANLDPQEAVGHFFEGLRGGQDGGALALWAEAGSYARFTQEFAPAYLTSLQQVCTVLERLLDRERPDDGNRDAALRLLMVGIGLAGLTAIAPTDETGIAPGQVVGSAIAQELSRLRTQPRA</sequence>
<dbReference type="InterPro" id="IPR001647">
    <property type="entry name" value="HTH_TetR"/>
</dbReference>
<accession>A0ABR8RNC6</accession>
<dbReference type="InterPro" id="IPR009057">
    <property type="entry name" value="Homeodomain-like_sf"/>
</dbReference>
<dbReference type="Proteomes" id="UP000641803">
    <property type="component" value="Unassembled WGS sequence"/>
</dbReference>
<reference evidence="4 5" key="1">
    <citation type="submission" date="2020-08" db="EMBL/GenBank/DDBJ databases">
        <title>A Genomic Blueprint of the Chicken Gut Microbiome.</title>
        <authorList>
            <person name="Gilroy R."/>
            <person name="Ravi A."/>
            <person name="Getino M."/>
            <person name="Pursley I."/>
            <person name="Horton D.L."/>
            <person name="Alikhan N.-F."/>
            <person name="Baker D."/>
            <person name="Gharbi K."/>
            <person name="Hall N."/>
            <person name="Watson M."/>
            <person name="Adriaenssens E.M."/>
            <person name="Foster-Nyarko E."/>
            <person name="Jarju S."/>
            <person name="Secka A."/>
            <person name="Antonio M."/>
            <person name="Oren A."/>
            <person name="Chaudhuri R."/>
            <person name="La Ragione R.M."/>
            <person name="Hildebrand F."/>
            <person name="Pallen M.J."/>
        </authorList>
    </citation>
    <scope>NUCLEOTIDE SEQUENCE [LARGE SCALE GENOMIC DNA]</scope>
    <source>
        <strain evidence="4 5">Sa4CUA1</strain>
    </source>
</reference>
<evidence type="ECO:0000313" key="4">
    <source>
        <dbReference type="EMBL" id="MBD7949299.1"/>
    </source>
</evidence>